<evidence type="ECO:0000256" key="1">
    <source>
        <dbReference type="SAM" id="Phobius"/>
    </source>
</evidence>
<proteinExistence type="predicted"/>
<evidence type="ECO:0000313" key="3">
    <source>
        <dbReference type="Proteomes" id="UP000464754"/>
    </source>
</evidence>
<evidence type="ECO:0008006" key="4">
    <source>
        <dbReference type="Google" id="ProtNLM"/>
    </source>
</evidence>
<sequence>MKFLGLAEVKANLMIAAGTTGEQFLSTAINGLSSIAIAFGGLYAAWGAVVLFSALKDHNGPDIKNGILQLIGGVGICAIGAMIRGITISFG</sequence>
<accession>A0A6N4TJI0</accession>
<dbReference type="KEGG" id="aarg:Aargi30884_15270"/>
<keyword evidence="3" id="KW-1185">Reference proteome</keyword>
<dbReference type="AlphaFoldDB" id="A0A6N4TJI0"/>
<protein>
    <recommendedName>
        <fullName evidence="4">Conjugal transfer protein</fullName>
    </recommendedName>
</protein>
<organism evidence="2 3">
    <name type="scientific">Amedibacterium intestinale</name>
    <dbReference type="NCBI Taxonomy" id="2583452"/>
    <lineage>
        <taxon>Bacteria</taxon>
        <taxon>Bacillati</taxon>
        <taxon>Bacillota</taxon>
        <taxon>Erysipelotrichia</taxon>
        <taxon>Erysipelotrichales</taxon>
        <taxon>Erysipelotrichaceae</taxon>
        <taxon>Amedibacterium</taxon>
    </lineage>
</organism>
<dbReference type="Proteomes" id="UP000464754">
    <property type="component" value="Chromosome"/>
</dbReference>
<dbReference type="InterPro" id="IPR024272">
    <property type="entry name" value="MAFF-rel"/>
</dbReference>
<gene>
    <name evidence="2" type="ORF">Aargi30884_15270</name>
</gene>
<feature type="transmembrane region" description="Helical" evidence="1">
    <location>
        <begin position="67"/>
        <end position="90"/>
    </location>
</feature>
<reference evidence="3" key="1">
    <citation type="submission" date="2019-05" db="EMBL/GenBank/DDBJ databases">
        <title>Complete genome sequencing of Absiella argi strain JCM 30884.</title>
        <authorList>
            <person name="Sakamoto M."/>
            <person name="Murakami T."/>
            <person name="Mori H."/>
        </authorList>
    </citation>
    <scope>NUCLEOTIDE SEQUENCE [LARGE SCALE GENOMIC DNA]</scope>
    <source>
        <strain evidence="3">JCM 30884</strain>
    </source>
</reference>
<dbReference type="RefSeq" id="WP_197743618.1">
    <property type="nucleotide sequence ID" value="NZ_AP019695.1"/>
</dbReference>
<feature type="transmembrane region" description="Helical" evidence="1">
    <location>
        <begin position="35"/>
        <end position="55"/>
    </location>
</feature>
<evidence type="ECO:0000313" key="2">
    <source>
        <dbReference type="EMBL" id="BBK22624.1"/>
    </source>
</evidence>
<dbReference type="EMBL" id="AP019695">
    <property type="protein sequence ID" value="BBK22624.1"/>
    <property type="molecule type" value="Genomic_DNA"/>
</dbReference>
<name>A0A6N4TJI0_9FIRM</name>
<keyword evidence="1" id="KW-0472">Membrane</keyword>
<dbReference type="Pfam" id="PF12750">
    <property type="entry name" value="Maff2"/>
    <property type="match status" value="1"/>
</dbReference>
<keyword evidence="1" id="KW-1133">Transmembrane helix</keyword>
<keyword evidence="1" id="KW-0812">Transmembrane</keyword>